<protein>
    <submittedName>
        <fullName evidence="1">Uncharacterized protein</fullName>
    </submittedName>
</protein>
<comment type="caution">
    <text evidence="1">The sequence shown here is derived from an EMBL/GenBank/DDBJ whole genome shotgun (WGS) entry which is preliminary data.</text>
</comment>
<dbReference type="AlphaFoldDB" id="A0AAW1CZH3"/>
<sequence length="202" mass="22822">MILFTDSIDDDTLDSWELPELPLVYDAGSSDKMSVSLRDVSLHGLSSLKIKNVRSSLKDKSKLKMEIDLFDPHMHLSGNYTVELKGAAEIPIYAEGVFNISMNDLKGTLLLKGRTIKRDHIEYLQVDKALIRPELGSLHIDILGNNDPYPELTALVMSLVNQYWRVLYYEALPLLEEGLDGILRSYIDDETRNIPFDSLVPA</sequence>
<dbReference type="PANTHER" id="PTHR11008:SF18">
    <property type="entry name" value="BCDNA.GH05536-RELATED"/>
    <property type="match status" value="1"/>
</dbReference>
<dbReference type="InterPro" id="IPR038606">
    <property type="entry name" value="To_sf"/>
</dbReference>
<evidence type="ECO:0000313" key="1">
    <source>
        <dbReference type="EMBL" id="KAK9504094.1"/>
    </source>
</evidence>
<dbReference type="SMART" id="SM00700">
    <property type="entry name" value="JHBP"/>
    <property type="match status" value="1"/>
</dbReference>
<proteinExistence type="predicted"/>
<dbReference type="GO" id="GO:0005615">
    <property type="term" value="C:extracellular space"/>
    <property type="evidence" value="ECO:0007669"/>
    <property type="project" value="TreeGrafter"/>
</dbReference>
<accession>A0AAW1CZH3</accession>
<dbReference type="InterPro" id="IPR010562">
    <property type="entry name" value="Haemolymph_juvenile_hormone-bd"/>
</dbReference>
<dbReference type="Proteomes" id="UP001461498">
    <property type="component" value="Unassembled WGS sequence"/>
</dbReference>
<dbReference type="Pfam" id="PF06585">
    <property type="entry name" value="JHBP"/>
    <property type="match status" value="1"/>
</dbReference>
<dbReference type="EMBL" id="JAPXFL010000007">
    <property type="protein sequence ID" value="KAK9504094.1"/>
    <property type="molecule type" value="Genomic_DNA"/>
</dbReference>
<dbReference type="Gene3D" id="3.15.10.30">
    <property type="entry name" value="Haemolymph juvenile hormone binding protein"/>
    <property type="match status" value="1"/>
</dbReference>
<keyword evidence="2" id="KW-1185">Reference proteome</keyword>
<dbReference type="PANTHER" id="PTHR11008">
    <property type="entry name" value="PROTEIN TAKEOUT-LIKE PROTEIN"/>
    <property type="match status" value="1"/>
</dbReference>
<reference evidence="1 2" key="1">
    <citation type="submission" date="2022-12" db="EMBL/GenBank/DDBJ databases">
        <title>Chromosome-level genome assembly of true bugs.</title>
        <authorList>
            <person name="Ma L."/>
            <person name="Li H."/>
        </authorList>
    </citation>
    <scope>NUCLEOTIDE SEQUENCE [LARGE SCALE GENOMIC DNA]</scope>
    <source>
        <strain evidence="1">Lab_2022b</strain>
    </source>
</reference>
<organism evidence="1 2">
    <name type="scientific">Rhynocoris fuscipes</name>
    <dbReference type="NCBI Taxonomy" id="488301"/>
    <lineage>
        <taxon>Eukaryota</taxon>
        <taxon>Metazoa</taxon>
        <taxon>Ecdysozoa</taxon>
        <taxon>Arthropoda</taxon>
        <taxon>Hexapoda</taxon>
        <taxon>Insecta</taxon>
        <taxon>Pterygota</taxon>
        <taxon>Neoptera</taxon>
        <taxon>Paraneoptera</taxon>
        <taxon>Hemiptera</taxon>
        <taxon>Heteroptera</taxon>
        <taxon>Panheteroptera</taxon>
        <taxon>Cimicomorpha</taxon>
        <taxon>Reduviidae</taxon>
        <taxon>Harpactorinae</taxon>
        <taxon>Harpactorini</taxon>
        <taxon>Rhynocoris</taxon>
    </lineage>
</organism>
<name>A0AAW1CZH3_9HEMI</name>
<gene>
    <name evidence="1" type="ORF">O3M35_010511</name>
</gene>
<evidence type="ECO:0000313" key="2">
    <source>
        <dbReference type="Proteomes" id="UP001461498"/>
    </source>
</evidence>